<reference evidence="2 4" key="2">
    <citation type="submission" date="2016-11" db="EMBL/GenBank/DDBJ databases">
        <title>Whole genomes of Flavobacteriaceae.</title>
        <authorList>
            <person name="Stine C."/>
            <person name="Li C."/>
            <person name="Tadesse D."/>
        </authorList>
    </citation>
    <scope>NUCLEOTIDE SEQUENCE [LARGE SCALE GENOMIC DNA]</scope>
    <source>
        <strain evidence="2 4">ATCC 29551</strain>
    </source>
</reference>
<evidence type="ECO:0000313" key="3">
    <source>
        <dbReference type="Proteomes" id="UP000028712"/>
    </source>
</evidence>
<dbReference type="CDD" id="cd07812">
    <property type="entry name" value="SRPBCC"/>
    <property type="match status" value="1"/>
</dbReference>
<dbReference type="SUPFAM" id="SSF55961">
    <property type="entry name" value="Bet v1-like"/>
    <property type="match status" value="1"/>
</dbReference>
<dbReference type="RefSeq" id="WP_035622914.1">
    <property type="nucleotide sequence ID" value="NZ_JBEWQG010000008.1"/>
</dbReference>
<name>A0A086AG13_FLAHY</name>
<comment type="caution">
    <text evidence="1">The sequence shown here is derived from an EMBL/GenBank/DDBJ whole genome shotgun (WGS) entry which is preliminary data.</text>
</comment>
<dbReference type="Proteomes" id="UP000198424">
    <property type="component" value="Unassembled WGS sequence"/>
</dbReference>
<keyword evidence="1" id="KW-0808">Transferase</keyword>
<dbReference type="InterPro" id="IPR023393">
    <property type="entry name" value="START-like_dom_sf"/>
</dbReference>
<dbReference type="EMBL" id="MUGY01000041">
    <property type="protein sequence ID" value="OXA86967.1"/>
    <property type="molecule type" value="Genomic_DNA"/>
</dbReference>
<gene>
    <name evidence="2" type="ORF">B0A62_23195</name>
    <name evidence="1" type="ORF">IW20_13205</name>
</gene>
<dbReference type="OrthoDB" id="1011799at2"/>
<dbReference type="GO" id="GO:0016757">
    <property type="term" value="F:glycosyltransferase activity"/>
    <property type="evidence" value="ECO:0007669"/>
    <property type="project" value="UniProtKB-KW"/>
</dbReference>
<dbReference type="Gene3D" id="3.30.530.20">
    <property type="match status" value="1"/>
</dbReference>
<keyword evidence="4" id="KW-1185">Reference proteome</keyword>
<dbReference type="Proteomes" id="UP000028712">
    <property type="component" value="Unassembled WGS sequence"/>
</dbReference>
<evidence type="ECO:0000313" key="2">
    <source>
        <dbReference type="EMBL" id="OXA86967.1"/>
    </source>
</evidence>
<dbReference type="eggNOG" id="COG3427">
    <property type="taxonomic scope" value="Bacteria"/>
</dbReference>
<evidence type="ECO:0000313" key="4">
    <source>
        <dbReference type="Proteomes" id="UP000198424"/>
    </source>
</evidence>
<organism evidence="1 3">
    <name type="scientific">Flavobacterium hydatis</name>
    <name type="common">Cytophaga aquatilis</name>
    <dbReference type="NCBI Taxonomy" id="991"/>
    <lineage>
        <taxon>Bacteria</taxon>
        <taxon>Pseudomonadati</taxon>
        <taxon>Bacteroidota</taxon>
        <taxon>Flavobacteriia</taxon>
        <taxon>Flavobacteriales</taxon>
        <taxon>Flavobacteriaceae</taxon>
        <taxon>Flavobacterium</taxon>
    </lineage>
</organism>
<reference evidence="1 3" key="1">
    <citation type="submission" date="2014-07" db="EMBL/GenBank/DDBJ databases">
        <title>Genome of Flavobacterium hydatis DSM 2063.</title>
        <authorList>
            <person name="Pipes S.E."/>
            <person name="Stropko S.J."/>
            <person name="Newman J.D."/>
        </authorList>
    </citation>
    <scope>NUCLEOTIDE SEQUENCE [LARGE SCALE GENOMIC DNA]</scope>
    <source>
        <strain evidence="1 3">DSM 2063</strain>
    </source>
</reference>
<protein>
    <submittedName>
        <fullName evidence="1">Orotate phosphoribosyltransferase</fullName>
    </submittedName>
</protein>
<dbReference type="EMBL" id="JPRM01000019">
    <property type="protein sequence ID" value="KFF15627.1"/>
    <property type="molecule type" value="Genomic_DNA"/>
</dbReference>
<keyword evidence="1" id="KW-0328">Glycosyltransferase</keyword>
<proteinExistence type="predicted"/>
<sequence>MNLESPKVTVQKSAQELFDLLSDVKNFEKLMPDNIAKFEVIAEDAFIFGLKGMPEIKLKMKEKTAPSKIVLGAASDKLPFTLVSNIETVSDSSSAVKLDFEGEFNPMMAMMIKGPIGKFIETLANNMTKL</sequence>
<evidence type="ECO:0000313" key="1">
    <source>
        <dbReference type="EMBL" id="KFF15627.1"/>
    </source>
</evidence>
<accession>A0A086AG13</accession>
<dbReference type="AlphaFoldDB" id="A0A086AG13"/>
<dbReference type="STRING" id="991.IW20_13205"/>